<evidence type="ECO:0000256" key="4">
    <source>
        <dbReference type="ARBA" id="ARBA00022692"/>
    </source>
</evidence>
<feature type="transmembrane region" description="Helical" evidence="7">
    <location>
        <begin position="271"/>
        <end position="289"/>
    </location>
</feature>
<evidence type="ECO:0000313" key="9">
    <source>
        <dbReference type="EMBL" id="GLR25887.1"/>
    </source>
</evidence>
<dbReference type="Pfam" id="PF07690">
    <property type="entry name" value="MFS_1"/>
    <property type="match status" value="1"/>
</dbReference>
<accession>A0ABQ5YP43</accession>
<keyword evidence="5 7" id="KW-1133">Transmembrane helix</keyword>
<dbReference type="InterPro" id="IPR036259">
    <property type="entry name" value="MFS_trans_sf"/>
</dbReference>
<evidence type="ECO:0000256" key="1">
    <source>
        <dbReference type="ARBA" id="ARBA00004651"/>
    </source>
</evidence>
<dbReference type="PRINTS" id="PR01035">
    <property type="entry name" value="TCRTETA"/>
</dbReference>
<dbReference type="Gene3D" id="1.20.1720.10">
    <property type="entry name" value="Multidrug resistance protein D"/>
    <property type="match status" value="1"/>
</dbReference>
<dbReference type="RefSeq" id="WP_284280328.1">
    <property type="nucleotide sequence ID" value="NZ_BSOJ01000009.1"/>
</dbReference>
<keyword evidence="3" id="KW-1003">Cell membrane</keyword>
<evidence type="ECO:0000256" key="7">
    <source>
        <dbReference type="SAM" id="Phobius"/>
    </source>
</evidence>
<protein>
    <submittedName>
        <fullName evidence="9">EmrB/QacA family drug resistance transporter</fullName>
    </submittedName>
</protein>
<name>A0ABQ5YP43_9BURK</name>
<dbReference type="InterPro" id="IPR020846">
    <property type="entry name" value="MFS_dom"/>
</dbReference>
<dbReference type="Proteomes" id="UP001156664">
    <property type="component" value="Unassembled WGS sequence"/>
</dbReference>
<feature type="domain" description="Major facilitator superfamily (MFS) profile" evidence="8">
    <location>
        <begin position="12"/>
        <end position="499"/>
    </location>
</feature>
<organism evidence="9 10">
    <name type="scientific">Limnobacter litoralis</name>
    <dbReference type="NCBI Taxonomy" id="481366"/>
    <lineage>
        <taxon>Bacteria</taxon>
        <taxon>Pseudomonadati</taxon>
        <taxon>Pseudomonadota</taxon>
        <taxon>Betaproteobacteria</taxon>
        <taxon>Burkholderiales</taxon>
        <taxon>Burkholderiaceae</taxon>
        <taxon>Limnobacter</taxon>
    </lineage>
</organism>
<feature type="transmembrane region" description="Helical" evidence="7">
    <location>
        <begin position="231"/>
        <end position="250"/>
    </location>
</feature>
<proteinExistence type="predicted"/>
<comment type="caution">
    <text evidence="9">The sequence shown here is derived from an EMBL/GenBank/DDBJ whole genome shotgun (WGS) entry which is preliminary data.</text>
</comment>
<keyword evidence="6 7" id="KW-0472">Membrane</keyword>
<keyword evidence="2" id="KW-0813">Transport</keyword>
<evidence type="ECO:0000259" key="8">
    <source>
        <dbReference type="PROSITE" id="PS50850"/>
    </source>
</evidence>
<dbReference type="CDD" id="cd17503">
    <property type="entry name" value="MFS_LmrB_MDR_like"/>
    <property type="match status" value="1"/>
</dbReference>
<feature type="transmembrane region" description="Helical" evidence="7">
    <location>
        <begin position="107"/>
        <end position="125"/>
    </location>
</feature>
<comment type="subcellular location">
    <subcellularLocation>
        <location evidence="1">Cell membrane</location>
        <topology evidence="1">Multi-pass membrane protein</topology>
    </subcellularLocation>
</comment>
<keyword evidence="4 7" id="KW-0812">Transmembrane</keyword>
<feature type="transmembrane region" description="Helical" evidence="7">
    <location>
        <begin position="137"/>
        <end position="158"/>
    </location>
</feature>
<evidence type="ECO:0000256" key="5">
    <source>
        <dbReference type="ARBA" id="ARBA00022989"/>
    </source>
</evidence>
<feature type="transmembrane region" description="Helical" evidence="7">
    <location>
        <begin position="78"/>
        <end position="101"/>
    </location>
</feature>
<feature type="transmembrane region" description="Helical" evidence="7">
    <location>
        <begin position="12"/>
        <end position="36"/>
    </location>
</feature>
<feature type="transmembrane region" description="Helical" evidence="7">
    <location>
        <begin position="301"/>
        <end position="322"/>
    </location>
</feature>
<dbReference type="SUPFAM" id="SSF103473">
    <property type="entry name" value="MFS general substrate transporter"/>
    <property type="match status" value="1"/>
</dbReference>
<feature type="transmembrane region" description="Helical" evidence="7">
    <location>
        <begin position="397"/>
        <end position="418"/>
    </location>
</feature>
<dbReference type="InterPro" id="IPR011701">
    <property type="entry name" value="MFS"/>
</dbReference>
<feature type="transmembrane region" description="Helical" evidence="7">
    <location>
        <begin position="164"/>
        <end position="185"/>
    </location>
</feature>
<reference evidence="10" key="1">
    <citation type="journal article" date="2019" name="Int. J. Syst. Evol. Microbiol.">
        <title>The Global Catalogue of Microorganisms (GCM) 10K type strain sequencing project: providing services to taxonomists for standard genome sequencing and annotation.</title>
        <authorList>
            <consortium name="The Broad Institute Genomics Platform"/>
            <consortium name="The Broad Institute Genome Sequencing Center for Infectious Disease"/>
            <person name="Wu L."/>
            <person name="Ma J."/>
        </authorList>
    </citation>
    <scope>NUCLEOTIDE SEQUENCE [LARGE SCALE GENOMIC DNA]</scope>
    <source>
        <strain evidence="10">NBRC 105857</strain>
    </source>
</reference>
<dbReference type="InterPro" id="IPR004638">
    <property type="entry name" value="EmrB-like"/>
</dbReference>
<dbReference type="EMBL" id="BSOJ01000009">
    <property type="protein sequence ID" value="GLR25887.1"/>
    <property type="molecule type" value="Genomic_DNA"/>
</dbReference>
<dbReference type="NCBIfam" id="TIGR00711">
    <property type="entry name" value="efflux_EmrB"/>
    <property type="match status" value="1"/>
</dbReference>
<evidence type="ECO:0000256" key="3">
    <source>
        <dbReference type="ARBA" id="ARBA00022475"/>
    </source>
</evidence>
<dbReference type="InterPro" id="IPR001958">
    <property type="entry name" value="Tet-R_TetA/multi-R_MdtG-like"/>
</dbReference>
<feature type="transmembrane region" description="Helical" evidence="7">
    <location>
        <begin position="361"/>
        <end position="385"/>
    </location>
</feature>
<evidence type="ECO:0000256" key="6">
    <source>
        <dbReference type="ARBA" id="ARBA00023136"/>
    </source>
</evidence>
<evidence type="ECO:0000313" key="10">
    <source>
        <dbReference type="Proteomes" id="UP001156664"/>
    </source>
</evidence>
<feature type="transmembrane region" description="Helical" evidence="7">
    <location>
        <begin position="48"/>
        <end position="71"/>
    </location>
</feature>
<dbReference type="Gene3D" id="1.20.1250.20">
    <property type="entry name" value="MFS general substrate transporter like domains"/>
    <property type="match status" value="1"/>
</dbReference>
<keyword evidence="10" id="KW-1185">Reference proteome</keyword>
<feature type="transmembrane region" description="Helical" evidence="7">
    <location>
        <begin position="329"/>
        <end position="349"/>
    </location>
</feature>
<dbReference type="PANTHER" id="PTHR23501">
    <property type="entry name" value="MAJOR FACILITATOR SUPERFAMILY"/>
    <property type="match status" value="1"/>
</dbReference>
<dbReference type="PANTHER" id="PTHR23501:SF174">
    <property type="entry name" value="MULTIDRUG EXPORT PROTEIN EMRB-RELATED"/>
    <property type="match status" value="1"/>
</dbReference>
<gene>
    <name evidence="9" type="ORF">GCM10007875_09750</name>
</gene>
<dbReference type="PROSITE" id="PS50850">
    <property type="entry name" value="MFS"/>
    <property type="match status" value="1"/>
</dbReference>
<sequence length="513" mass="56077">MDRRGPLNRQMISISIMLATIMQTLDTTIANVALPHMQGSLSASQDQIAWVLTSYIVAAAIATPLTGWLCARFGQKEVFLVSVAGFTVASVLCGISDSLVTMVLARLLQGVFGASLVPLSQAVLLEINPREKQGSAMAVWGMGVMVGPILGPTLGGWLTDSYNWRWVFFINVPVGLMAFYGIWRFIDRLPGKKGNGFDWYGFTSLSLAIGALQMLLDRGEQNDWFGSLETWIELTLMILGFGCFVIHSWYTDPDQAFLDLRLLKNRNYISGLFFIFIVGLVLFAVRAITPTLLQNLLGYPALMAGWVTAPTGLGTMFAMLVVGRLVGRVELRLLLSIGFSLTVFSLWQMSGYNLDIEPSDIVWPGVIQGVGIGLVFVPLSAATFATLDSGMRAQGTALYSLVRNIGSSIGISIVQTLLVRNTQVAHSSLAEHISSTNPALQSPSLIEQLHLHTQAGFMQLNQIVTRQAAMIAYVDDFWLMMVLTLMAMPLLVLMKQPTHPPSKTESAEAMVMD</sequence>
<evidence type="ECO:0000256" key="2">
    <source>
        <dbReference type="ARBA" id="ARBA00022448"/>
    </source>
</evidence>
<feature type="transmembrane region" description="Helical" evidence="7">
    <location>
        <begin position="477"/>
        <end position="494"/>
    </location>
</feature>
<feature type="transmembrane region" description="Helical" evidence="7">
    <location>
        <begin position="197"/>
        <end position="216"/>
    </location>
</feature>